<keyword evidence="6 8" id="KW-0472">Membrane</keyword>
<dbReference type="InterPro" id="IPR036259">
    <property type="entry name" value="MFS_trans_sf"/>
</dbReference>
<dbReference type="PROSITE" id="PS00217">
    <property type="entry name" value="SUGAR_TRANSPORT_2"/>
    <property type="match status" value="1"/>
</dbReference>
<evidence type="ECO:0000259" key="9">
    <source>
        <dbReference type="PROSITE" id="PS50850"/>
    </source>
</evidence>
<feature type="transmembrane region" description="Helical" evidence="8">
    <location>
        <begin position="360"/>
        <end position="379"/>
    </location>
</feature>
<keyword evidence="3" id="KW-0813">Transport</keyword>
<feature type="transmembrane region" description="Helical" evidence="8">
    <location>
        <begin position="584"/>
        <end position="604"/>
    </location>
</feature>
<dbReference type="GO" id="GO:0016324">
    <property type="term" value="C:apical plasma membrane"/>
    <property type="evidence" value="ECO:0007669"/>
    <property type="project" value="TreeGrafter"/>
</dbReference>
<feature type="transmembrane region" description="Helical" evidence="8">
    <location>
        <begin position="720"/>
        <end position="738"/>
    </location>
</feature>
<dbReference type="InterPro" id="IPR020846">
    <property type="entry name" value="MFS_dom"/>
</dbReference>
<feature type="transmembrane region" description="Helical" evidence="8">
    <location>
        <begin position="204"/>
        <end position="225"/>
    </location>
</feature>
<evidence type="ECO:0000256" key="7">
    <source>
        <dbReference type="SAM" id="MobiDB-lite"/>
    </source>
</evidence>
<keyword evidence="4 8" id="KW-0812">Transmembrane</keyword>
<feature type="transmembrane region" description="Helical" evidence="8">
    <location>
        <begin position="427"/>
        <end position="450"/>
    </location>
</feature>
<evidence type="ECO:0000256" key="2">
    <source>
        <dbReference type="ARBA" id="ARBA00010992"/>
    </source>
</evidence>
<feature type="transmembrane region" description="Helical" evidence="8">
    <location>
        <begin position="179"/>
        <end position="198"/>
    </location>
</feature>
<comment type="similarity">
    <text evidence="2">Belongs to the major facilitator superfamily. Sugar transporter (TC 2.A.1.1) family.</text>
</comment>
<dbReference type="InterPro" id="IPR003663">
    <property type="entry name" value="Sugar/inositol_transpt"/>
</dbReference>
<evidence type="ECO:0000256" key="3">
    <source>
        <dbReference type="ARBA" id="ARBA00022448"/>
    </source>
</evidence>
<feature type="transmembrane region" description="Helical" evidence="8">
    <location>
        <begin position="651"/>
        <end position="673"/>
    </location>
</feature>
<dbReference type="WBParaSite" id="ALUE_0001149001-mRNA-1">
    <property type="protein sequence ID" value="ALUE_0001149001-mRNA-1"/>
    <property type="gene ID" value="ALUE_0001149001"/>
</dbReference>
<feature type="region of interest" description="Disordered" evidence="7">
    <location>
        <begin position="763"/>
        <end position="783"/>
    </location>
</feature>
<dbReference type="InterPro" id="IPR005829">
    <property type="entry name" value="Sugar_transporter_CS"/>
</dbReference>
<dbReference type="AlphaFoldDB" id="A0A9J2PNB0"/>
<evidence type="ECO:0000256" key="4">
    <source>
        <dbReference type="ARBA" id="ARBA00022692"/>
    </source>
</evidence>
<comment type="subcellular location">
    <subcellularLocation>
        <location evidence="1">Membrane</location>
        <topology evidence="1">Multi-pass membrane protein</topology>
    </subcellularLocation>
</comment>
<evidence type="ECO:0000256" key="5">
    <source>
        <dbReference type="ARBA" id="ARBA00022989"/>
    </source>
</evidence>
<dbReference type="PROSITE" id="PS50850">
    <property type="entry name" value="MFS"/>
    <property type="match status" value="1"/>
</dbReference>
<name>A0A9J2PNB0_ASCLU</name>
<dbReference type="PROSITE" id="PS00216">
    <property type="entry name" value="SUGAR_TRANSPORT_1"/>
    <property type="match status" value="1"/>
</dbReference>
<dbReference type="Proteomes" id="UP000036681">
    <property type="component" value="Unplaced"/>
</dbReference>
<proteinExistence type="inferred from homology"/>
<dbReference type="InterPro" id="IPR005828">
    <property type="entry name" value="MFS_sugar_transport-like"/>
</dbReference>
<dbReference type="SUPFAM" id="SSF103473">
    <property type="entry name" value="MFS general substrate transporter"/>
    <property type="match status" value="2"/>
</dbReference>
<dbReference type="Gene3D" id="1.20.1250.20">
    <property type="entry name" value="MFS general substrate transporter like domains"/>
    <property type="match status" value="3"/>
</dbReference>
<evidence type="ECO:0000256" key="8">
    <source>
        <dbReference type="SAM" id="Phobius"/>
    </source>
</evidence>
<feature type="transmembrane region" description="Helical" evidence="8">
    <location>
        <begin position="268"/>
        <end position="290"/>
    </location>
</feature>
<dbReference type="Pfam" id="PF00083">
    <property type="entry name" value="Sugar_tr"/>
    <property type="match status" value="3"/>
</dbReference>
<evidence type="ECO:0000313" key="11">
    <source>
        <dbReference type="WBParaSite" id="ALUE_0001149001-mRNA-1"/>
    </source>
</evidence>
<reference evidence="11" key="1">
    <citation type="submission" date="2023-03" db="UniProtKB">
        <authorList>
            <consortium name="WormBaseParasite"/>
        </authorList>
    </citation>
    <scope>IDENTIFICATION</scope>
</reference>
<organism evidence="10 11">
    <name type="scientific">Ascaris lumbricoides</name>
    <name type="common">Giant roundworm</name>
    <dbReference type="NCBI Taxonomy" id="6252"/>
    <lineage>
        <taxon>Eukaryota</taxon>
        <taxon>Metazoa</taxon>
        <taxon>Ecdysozoa</taxon>
        <taxon>Nematoda</taxon>
        <taxon>Chromadorea</taxon>
        <taxon>Rhabditida</taxon>
        <taxon>Spirurina</taxon>
        <taxon>Ascaridomorpha</taxon>
        <taxon>Ascaridoidea</taxon>
        <taxon>Ascarididae</taxon>
        <taxon>Ascaris</taxon>
    </lineage>
</organism>
<feature type="transmembrane region" description="Helical" evidence="8">
    <location>
        <begin position="694"/>
        <end position="714"/>
    </location>
</feature>
<protein>
    <submittedName>
        <fullName evidence="11">Major facilitator superfamily (MFS) profile domain-containing protein</fullName>
    </submittedName>
</protein>
<dbReference type="InterPro" id="IPR050814">
    <property type="entry name" value="Myo-inositol_Transporter"/>
</dbReference>
<feature type="transmembrane region" description="Helical" evidence="8">
    <location>
        <begin position="105"/>
        <end position="135"/>
    </location>
</feature>
<feature type="domain" description="Major facilitator superfamily (MFS) profile" evidence="9">
    <location>
        <begin position="110"/>
        <end position="742"/>
    </location>
</feature>
<sequence>MVHENRKASVQEQLDANVTLNELVAFKVSECSLRLGIYPAREGIANSQECQNSSCGKACRKPSLCVTAENAILTGSAGSQKLLKMTHRNDEFGRQQPPDTPKIGCFVYTLCFMAVIGGFLFGYDTAVVSGAMLYIPQAPGLKPLGNLWKQLIVSITPGMAALGALVAAPSSDKFGRKKVVIASSFVFTVGGVVCAAAQERIMLFIGRMLLGLAIGFASTIVPVYVGEASPVHIRGYLLTAFQLMICFGEMASSLVGAGFSYIDPENVGWRLMFAFAAIPSFIQFIGFFFLPESPRFLFQSGRTDNCKLVLERIYSGEEQWINYEFGEISRVCEEERSAKQIVGNSLVIYRMLRTQHVRRALIIGCALQLFQQLCGVNAIMYYTGTIIKMAGVEDDHTTIWLSSVVGAVFFLFTFVPMALIERMGRRPLLLFSVAGVAISLILLGVSFLLVNRDSMLTFKQPVVDTAVQHIDLCKSYSNCDYCVTDERCGFCFSNNAENFSMCLPVDVNDIGVSVVGPCSAESNINGTLAFNSEYCKTSYTVMPIVFMVVYIAFFAVGFAPLAWALNAEFYPLWARSTGCALSTFTNWTFSLVISLTFLSLSQAITKYGQPMCLPVDVNDIGVSVVGPCSAESNINGTLAFNSEYCKTSYTVMPIVFMVVYIAFFAVGFAPLAWALNAEFYPLWARSTGCALSTFTNWTFSLVISLTFLSLSQAITKYGVFFLYGGITVVAFFFVFLYIPETTGIGIEEVEMLFMSKQKRRKTLDSRRATATGSKFKKQNSSNE</sequence>
<evidence type="ECO:0000313" key="10">
    <source>
        <dbReference type="Proteomes" id="UP000036681"/>
    </source>
</evidence>
<dbReference type="PANTHER" id="PTHR48020:SF12">
    <property type="entry name" value="PROTON MYO-INOSITOL COTRANSPORTER"/>
    <property type="match status" value="1"/>
</dbReference>
<dbReference type="GO" id="GO:0005366">
    <property type="term" value="F:myo-inositol:proton symporter activity"/>
    <property type="evidence" value="ECO:0007669"/>
    <property type="project" value="TreeGrafter"/>
</dbReference>
<dbReference type="NCBIfam" id="TIGR00879">
    <property type="entry name" value="SP"/>
    <property type="match status" value="1"/>
</dbReference>
<dbReference type="PANTHER" id="PTHR48020">
    <property type="entry name" value="PROTON MYO-INOSITOL COTRANSPORTER"/>
    <property type="match status" value="1"/>
</dbReference>
<feature type="transmembrane region" description="Helical" evidence="8">
    <location>
        <begin position="399"/>
        <end position="420"/>
    </location>
</feature>
<feature type="transmembrane region" description="Helical" evidence="8">
    <location>
        <begin position="541"/>
        <end position="563"/>
    </location>
</feature>
<feature type="transmembrane region" description="Helical" evidence="8">
    <location>
        <begin position="237"/>
        <end position="262"/>
    </location>
</feature>
<keyword evidence="5 8" id="KW-1133">Transmembrane helix</keyword>
<feature type="compositionally biased region" description="Polar residues" evidence="7">
    <location>
        <begin position="768"/>
        <end position="783"/>
    </location>
</feature>
<accession>A0A9J2PNB0</accession>
<keyword evidence="10" id="KW-1185">Reference proteome</keyword>
<dbReference type="PRINTS" id="PR00171">
    <property type="entry name" value="SUGRTRNSPORT"/>
</dbReference>
<evidence type="ECO:0000256" key="1">
    <source>
        <dbReference type="ARBA" id="ARBA00004141"/>
    </source>
</evidence>
<evidence type="ECO:0000256" key="6">
    <source>
        <dbReference type="ARBA" id="ARBA00023136"/>
    </source>
</evidence>